<evidence type="ECO:0000313" key="3">
    <source>
        <dbReference type="Proteomes" id="UP000281553"/>
    </source>
</evidence>
<reference evidence="2 3" key="1">
    <citation type="submission" date="2018-11" db="EMBL/GenBank/DDBJ databases">
        <authorList>
            <consortium name="Pathogen Informatics"/>
        </authorList>
    </citation>
    <scope>NUCLEOTIDE SEQUENCE [LARGE SCALE GENOMIC DNA]</scope>
</reference>
<name>A0A3P7N1J7_DIBLA</name>
<keyword evidence="3" id="KW-1185">Reference proteome</keyword>
<proteinExistence type="predicted"/>
<gene>
    <name evidence="2" type="ORF">DILT_LOCUS16960</name>
</gene>
<feature type="compositionally biased region" description="Low complexity" evidence="1">
    <location>
        <begin position="33"/>
        <end position="52"/>
    </location>
</feature>
<protein>
    <submittedName>
        <fullName evidence="2">Uncharacterized protein</fullName>
    </submittedName>
</protein>
<accession>A0A3P7N1J7</accession>
<sequence length="104" mass="11271">MFLVEQFIGSEPVGNFSGDIPEEVESNPAELGSQSPSLSTSTSDDPADTPDSVFYAHMQSVKRRQNENLHKELLAAQKAEALATQRALKSRNTVLNQLVEVGGL</sequence>
<evidence type="ECO:0000256" key="1">
    <source>
        <dbReference type="SAM" id="MobiDB-lite"/>
    </source>
</evidence>
<dbReference type="Proteomes" id="UP000281553">
    <property type="component" value="Unassembled WGS sequence"/>
</dbReference>
<feature type="region of interest" description="Disordered" evidence="1">
    <location>
        <begin position="8"/>
        <end position="52"/>
    </location>
</feature>
<dbReference type="EMBL" id="UYRU01088338">
    <property type="protein sequence ID" value="VDN36145.1"/>
    <property type="molecule type" value="Genomic_DNA"/>
</dbReference>
<dbReference type="AlphaFoldDB" id="A0A3P7N1J7"/>
<organism evidence="2 3">
    <name type="scientific">Dibothriocephalus latus</name>
    <name type="common">Fish tapeworm</name>
    <name type="synonym">Diphyllobothrium latum</name>
    <dbReference type="NCBI Taxonomy" id="60516"/>
    <lineage>
        <taxon>Eukaryota</taxon>
        <taxon>Metazoa</taxon>
        <taxon>Spiralia</taxon>
        <taxon>Lophotrochozoa</taxon>
        <taxon>Platyhelminthes</taxon>
        <taxon>Cestoda</taxon>
        <taxon>Eucestoda</taxon>
        <taxon>Diphyllobothriidea</taxon>
        <taxon>Diphyllobothriidae</taxon>
        <taxon>Dibothriocephalus</taxon>
    </lineage>
</organism>
<evidence type="ECO:0000313" key="2">
    <source>
        <dbReference type="EMBL" id="VDN36145.1"/>
    </source>
</evidence>